<comment type="caution">
    <text evidence="2">The sequence shown here is derived from an EMBL/GenBank/DDBJ whole genome shotgun (WGS) entry which is preliminary data.</text>
</comment>
<evidence type="ECO:0000313" key="2">
    <source>
        <dbReference type="EMBL" id="KAB2334343.1"/>
    </source>
</evidence>
<dbReference type="InterPro" id="IPR010288">
    <property type="entry name" value="EcsB_ABC"/>
</dbReference>
<feature type="transmembrane region" description="Helical" evidence="1">
    <location>
        <begin position="381"/>
        <end position="402"/>
    </location>
</feature>
<gene>
    <name evidence="2" type="ORF">F7732_09760</name>
</gene>
<dbReference type="Proteomes" id="UP000441354">
    <property type="component" value="Unassembled WGS sequence"/>
</dbReference>
<reference evidence="2 3" key="1">
    <citation type="journal article" date="2014" name="Arch. Microbiol.">
        <title>Bacillus mesophilum sp. nov., strain IITR-54T, a novel 4-chlorobiphenyl dechlorinating bacterium.</title>
        <authorList>
            <person name="Manickam N."/>
            <person name="Singh N.K."/>
            <person name="Bajaj A."/>
            <person name="Kumar R.M."/>
            <person name="Kaur G."/>
            <person name="Kaur N."/>
            <person name="Bala M."/>
            <person name="Kumar A."/>
            <person name="Mayilraj S."/>
        </authorList>
    </citation>
    <scope>NUCLEOTIDE SEQUENCE [LARGE SCALE GENOMIC DNA]</scope>
    <source>
        <strain evidence="2 3">IITR-54</strain>
    </source>
</reference>
<evidence type="ECO:0000313" key="3">
    <source>
        <dbReference type="Proteomes" id="UP000441354"/>
    </source>
</evidence>
<dbReference type="EMBL" id="WBOT01000002">
    <property type="protein sequence ID" value="KAB2334343.1"/>
    <property type="molecule type" value="Genomic_DNA"/>
</dbReference>
<keyword evidence="1" id="KW-0812">Transmembrane</keyword>
<feature type="transmembrane region" description="Helical" evidence="1">
    <location>
        <begin position="76"/>
        <end position="98"/>
    </location>
</feature>
<keyword evidence="3" id="KW-1185">Reference proteome</keyword>
<dbReference type="AlphaFoldDB" id="A0A7V7RP06"/>
<feature type="transmembrane region" description="Helical" evidence="1">
    <location>
        <begin position="308"/>
        <end position="326"/>
    </location>
</feature>
<accession>A0A7V7RP06</accession>
<feature type="transmembrane region" description="Helical" evidence="1">
    <location>
        <begin position="182"/>
        <end position="205"/>
    </location>
</feature>
<proteinExistence type="predicted"/>
<feature type="transmembrane region" description="Helical" evidence="1">
    <location>
        <begin position="149"/>
        <end position="170"/>
    </location>
</feature>
<dbReference type="Pfam" id="PF05975">
    <property type="entry name" value="EcsB"/>
    <property type="match status" value="1"/>
</dbReference>
<evidence type="ECO:0000256" key="1">
    <source>
        <dbReference type="SAM" id="Phobius"/>
    </source>
</evidence>
<dbReference type="GO" id="GO:0016020">
    <property type="term" value="C:membrane"/>
    <property type="evidence" value="ECO:0007669"/>
    <property type="project" value="InterPro"/>
</dbReference>
<keyword evidence="1" id="KW-1133">Transmembrane helix</keyword>
<feature type="transmembrane region" description="Helical" evidence="1">
    <location>
        <begin position="332"/>
        <end position="349"/>
    </location>
</feature>
<keyword evidence="1" id="KW-0472">Membrane</keyword>
<feature type="transmembrane region" description="Helical" evidence="1">
    <location>
        <begin position="41"/>
        <end position="64"/>
    </location>
</feature>
<feature type="transmembrane region" description="Helical" evidence="1">
    <location>
        <begin position="118"/>
        <end position="143"/>
    </location>
</feature>
<feature type="transmembrane region" description="Helical" evidence="1">
    <location>
        <begin position="211"/>
        <end position="232"/>
    </location>
</feature>
<name>A0A7V7RP06_9BACI</name>
<sequence>MLLSLIVFTKSRRVSSMNSSSIFLRRLKENQRYKRKVWRTVADWTVVVYIIIPAILIGIFRYISWWQETPAWAEPLHLSIFFFGLFLLSWYGNIQTYVEEADKLYLVKRRKLFLGVKVFGYGYSVAAEALGTIAILIILSPIFIVKFNIGIGLIFLLFFYFFSLRSTILICKYHWKRIESRWIGMFTGICLFAVLGGIHLGAYSLFVGGDLLNLVLAGMSFILLVGSVIVSYRALQHVSTIDHDIKMGQENKNSGINMIFTISQDVEKPVITKRKRPLLFRRSKRMFKKRTKANGFTELFIKAFIRNYSYWLSYFQMTSVGAAAIVVIPPLWIKSIIFFAYLFMMYTWLQSVWDKVFQVNPITKKYTEANDYFKARKRTILILYFIAILLLIGISSVGLFIYSSFSILYQMQ</sequence>
<organism evidence="2 3">
    <name type="scientific">Bacillus mesophilum</name>
    <dbReference type="NCBI Taxonomy" id="1071718"/>
    <lineage>
        <taxon>Bacteria</taxon>
        <taxon>Bacillati</taxon>
        <taxon>Bacillota</taxon>
        <taxon>Bacilli</taxon>
        <taxon>Bacillales</taxon>
        <taxon>Bacillaceae</taxon>
        <taxon>Bacillus</taxon>
    </lineage>
</organism>
<protein>
    <submittedName>
        <fullName evidence="2">Uncharacterized protein</fullName>
    </submittedName>
</protein>